<keyword evidence="8" id="KW-0830">Ubiquinone</keyword>
<comment type="similarity">
    <text evidence="2">Belongs to the complex I 20 kDa subunit family.</text>
</comment>
<reference evidence="8" key="1">
    <citation type="submission" date="2013-08" db="EMBL/GenBank/DDBJ databases">
        <authorList>
            <person name="Mendez C."/>
            <person name="Richter M."/>
            <person name="Ferrer M."/>
            <person name="Sanchez J."/>
        </authorList>
    </citation>
    <scope>NUCLEOTIDE SEQUENCE</scope>
</reference>
<protein>
    <submittedName>
        <fullName evidence="8">NADH ubiquinone oxidoreductase, 20 kDa subunit</fullName>
    </submittedName>
</protein>
<dbReference type="PANTHER" id="PTHR42989">
    <property type="entry name" value="HYDROGENASE-4 COMPONENT I"/>
    <property type="match status" value="1"/>
</dbReference>
<evidence type="ECO:0000256" key="6">
    <source>
        <dbReference type="ARBA" id="ARBA00023014"/>
    </source>
</evidence>
<dbReference type="EMBL" id="AUZY01004495">
    <property type="protein sequence ID" value="EQD62897.1"/>
    <property type="molecule type" value="Genomic_DNA"/>
</dbReference>
<name>T1AZB0_9ZZZZ</name>
<reference evidence="8" key="2">
    <citation type="journal article" date="2014" name="ISME J.">
        <title>Microbial stratification in low pH oxic and suboxic macroscopic growths along an acid mine drainage.</title>
        <authorList>
            <person name="Mendez-Garcia C."/>
            <person name="Mesa V."/>
            <person name="Sprenger R.R."/>
            <person name="Richter M."/>
            <person name="Diez M.S."/>
            <person name="Solano J."/>
            <person name="Bargiela R."/>
            <person name="Golyshina O.V."/>
            <person name="Manteca A."/>
            <person name="Ramos J.L."/>
            <person name="Gallego J.R."/>
            <person name="Llorente I."/>
            <person name="Martins Dos Santos V.A."/>
            <person name="Jensen O.N."/>
            <person name="Pelaez A.I."/>
            <person name="Sanchez J."/>
            <person name="Ferrer M."/>
        </authorList>
    </citation>
    <scope>NUCLEOTIDE SEQUENCE</scope>
</reference>
<dbReference type="PANTHER" id="PTHR42989:SF1">
    <property type="entry name" value="FORMATE HYDROGENLYASE SUBUNIT 7-RELATED"/>
    <property type="match status" value="1"/>
</dbReference>
<sequence>MRLWALRGLRTQRDLTGFPRTLELAPGMTPGRPVDGPAAAADVCPTGALRAEGAATVVALDHCVHCQRCRHGGQPMRWREDTAWSHGEGAPLPRAFAHSIHVRVLDAGDCGACLAELQQLPAPQYSLHRLGIFITASPREADVLLVVGPVTRAMRQPLLDTYAAMPGPKRVVAVGACAASGGVFGPSFACAGGVADVLPVDRVVPGCPPPPLAVLEALLAVMGRSLPRAEDAP</sequence>
<evidence type="ECO:0000259" key="7">
    <source>
        <dbReference type="Pfam" id="PF01058"/>
    </source>
</evidence>
<keyword evidence="6" id="KW-0411">Iron-sulfur</keyword>
<evidence type="ECO:0000256" key="3">
    <source>
        <dbReference type="ARBA" id="ARBA00022485"/>
    </source>
</evidence>
<dbReference type="InterPro" id="IPR006137">
    <property type="entry name" value="NADH_UbQ_OxRdtase-like_20kDa"/>
</dbReference>
<proteinExistence type="inferred from homology"/>
<dbReference type="AlphaFoldDB" id="T1AZB0"/>
<comment type="caution">
    <text evidence="8">The sequence shown here is derived from an EMBL/GenBank/DDBJ whole genome shotgun (WGS) entry which is preliminary data.</text>
</comment>
<accession>T1AZB0</accession>
<evidence type="ECO:0000256" key="2">
    <source>
        <dbReference type="ARBA" id="ARBA00009173"/>
    </source>
</evidence>
<evidence type="ECO:0000256" key="1">
    <source>
        <dbReference type="ARBA" id="ARBA00001966"/>
    </source>
</evidence>
<dbReference type="SUPFAM" id="SSF54862">
    <property type="entry name" value="4Fe-4S ferredoxins"/>
    <property type="match status" value="1"/>
</dbReference>
<gene>
    <name evidence="8" type="ORF">B1B_07071</name>
</gene>
<dbReference type="SUPFAM" id="SSF56770">
    <property type="entry name" value="HydA/Nqo6-like"/>
    <property type="match status" value="1"/>
</dbReference>
<organism evidence="8">
    <name type="scientific">mine drainage metagenome</name>
    <dbReference type="NCBI Taxonomy" id="410659"/>
    <lineage>
        <taxon>unclassified sequences</taxon>
        <taxon>metagenomes</taxon>
        <taxon>ecological metagenomes</taxon>
    </lineage>
</organism>
<keyword evidence="4" id="KW-0479">Metal-binding</keyword>
<dbReference type="Pfam" id="PF01058">
    <property type="entry name" value="Oxidored_q6"/>
    <property type="match status" value="1"/>
</dbReference>
<keyword evidence="5" id="KW-0408">Iron</keyword>
<comment type="cofactor">
    <cofactor evidence="1">
        <name>[4Fe-4S] cluster</name>
        <dbReference type="ChEBI" id="CHEBI:49883"/>
    </cofactor>
</comment>
<dbReference type="GO" id="GO:0051539">
    <property type="term" value="F:4 iron, 4 sulfur cluster binding"/>
    <property type="evidence" value="ECO:0007669"/>
    <property type="project" value="UniProtKB-KW"/>
</dbReference>
<evidence type="ECO:0000256" key="5">
    <source>
        <dbReference type="ARBA" id="ARBA00023004"/>
    </source>
</evidence>
<dbReference type="Gene3D" id="3.40.50.12280">
    <property type="match status" value="1"/>
</dbReference>
<dbReference type="GO" id="GO:0046872">
    <property type="term" value="F:metal ion binding"/>
    <property type="evidence" value="ECO:0007669"/>
    <property type="project" value="UniProtKB-KW"/>
</dbReference>
<evidence type="ECO:0000256" key="4">
    <source>
        <dbReference type="ARBA" id="ARBA00022723"/>
    </source>
</evidence>
<feature type="domain" description="NADH:ubiquinone oxidoreductase-like 20kDa subunit" evidence="7">
    <location>
        <begin position="110"/>
        <end position="220"/>
    </location>
</feature>
<keyword evidence="3" id="KW-0004">4Fe-4S</keyword>
<evidence type="ECO:0000313" key="8">
    <source>
        <dbReference type="EMBL" id="EQD62897.1"/>
    </source>
</evidence>
<dbReference type="InterPro" id="IPR052375">
    <property type="entry name" value="Complex_I_20kDa-like"/>
</dbReference>